<keyword evidence="7" id="KW-0813">Transport</keyword>
<sequence>MKFQRANRGEPEVNLTPLIDVVFLLLIFFMVSTTFERKTEISVELPEATGEQQELEQKVVEVTIDAEGHYYVDGQELINTQLETLKRALRKAAGDAEEPQLILSADRKATHESVISAMDAARQVGLYNMTFATRQPAEEQ</sequence>
<name>A0A1G5R121_9GAMM</name>
<evidence type="ECO:0000256" key="1">
    <source>
        <dbReference type="ARBA" id="ARBA00004162"/>
    </source>
</evidence>
<dbReference type="AlphaFoldDB" id="A0A1G5R121"/>
<evidence type="ECO:0000256" key="3">
    <source>
        <dbReference type="ARBA" id="ARBA00022475"/>
    </source>
</evidence>
<dbReference type="InterPro" id="IPR003400">
    <property type="entry name" value="ExbD"/>
</dbReference>
<comment type="subcellular location">
    <subcellularLocation>
        <location evidence="1">Cell membrane</location>
        <topology evidence="1">Single-pass membrane protein</topology>
    </subcellularLocation>
    <subcellularLocation>
        <location evidence="7">Cell membrane</location>
        <topology evidence="7">Single-pass type II membrane protein</topology>
    </subcellularLocation>
</comment>
<evidence type="ECO:0000256" key="8">
    <source>
        <dbReference type="SAM" id="Phobius"/>
    </source>
</evidence>
<comment type="similarity">
    <text evidence="2 7">Belongs to the ExbD/TolR family.</text>
</comment>
<dbReference type="EMBL" id="FMWD01000016">
    <property type="protein sequence ID" value="SCZ67763.1"/>
    <property type="molecule type" value="Genomic_DNA"/>
</dbReference>
<evidence type="ECO:0000256" key="4">
    <source>
        <dbReference type="ARBA" id="ARBA00022692"/>
    </source>
</evidence>
<keyword evidence="7" id="KW-0653">Protein transport</keyword>
<dbReference type="STRING" id="415747.SAMN03097708_03198"/>
<dbReference type="PANTHER" id="PTHR30558">
    <property type="entry name" value="EXBD MEMBRANE COMPONENT OF PMF-DRIVEN MACROMOLECULE IMPORT SYSTEM"/>
    <property type="match status" value="1"/>
</dbReference>
<keyword evidence="3" id="KW-1003">Cell membrane</keyword>
<dbReference type="Proteomes" id="UP000199648">
    <property type="component" value="Unassembled WGS sequence"/>
</dbReference>
<dbReference type="GO" id="GO:0005886">
    <property type="term" value="C:plasma membrane"/>
    <property type="evidence" value="ECO:0007669"/>
    <property type="project" value="UniProtKB-SubCell"/>
</dbReference>
<dbReference type="GO" id="GO:0022857">
    <property type="term" value="F:transmembrane transporter activity"/>
    <property type="evidence" value="ECO:0007669"/>
    <property type="project" value="InterPro"/>
</dbReference>
<keyword evidence="4 7" id="KW-0812">Transmembrane</keyword>
<dbReference type="PANTHER" id="PTHR30558:SF3">
    <property type="entry name" value="BIOPOLYMER TRANSPORT PROTEIN EXBD-RELATED"/>
    <property type="match status" value="1"/>
</dbReference>
<evidence type="ECO:0000256" key="7">
    <source>
        <dbReference type="RuleBase" id="RU003879"/>
    </source>
</evidence>
<evidence type="ECO:0000256" key="2">
    <source>
        <dbReference type="ARBA" id="ARBA00005811"/>
    </source>
</evidence>
<evidence type="ECO:0000313" key="10">
    <source>
        <dbReference type="Proteomes" id="UP000199648"/>
    </source>
</evidence>
<keyword evidence="6 8" id="KW-0472">Membrane</keyword>
<dbReference type="Gene3D" id="3.30.420.270">
    <property type="match status" value="1"/>
</dbReference>
<evidence type="ECO:0000256" key="5">
    <source>
        <dbReference type="ARBA" id="ARBA00022989"/>
    </source>
</evidence>
<keyword evidence="5 8" id="KW-1133">Transmembrane helix</keyword>
<proteinExistence type="inferred from homology"/>
<dbReference type="GO" id="GO:0015031">
    <property type="term" value="P:protein transport"/>
    <property type="evidence" value="ECO:0007669"/>
    <property type="project" value="UniProtKB-KW"/>
</dbReference>
<gene>
    <name evidence="9" type="ORF">SAMN03097708_03198</name>
</gene>
<organism evidence="9 10">
    <name type="scientific">Thiohalomonas denitrificans</name>
    <dbReference type="NCBI Taxonomy" id="415747"/>
    <lineage>
        <taxon>Bacteria</taxon>
        <taxon>Pseudomonadati</taxon>
        <taxon>Pseudomonadota</taxon>
        <taxon>Gammaproteobacteria</taxon>
        <taxon>Thiohalomonadales</taxon>
        <taxon>Thiohalomonadaceae</taxon>
        <taxon>Thiohalomonas</taxon>
    </lineage>
</organism>
<feature type="transmembrane region" description="Helical" evidence="8">
    <location>
        <begin position="15"/>
        <end position="35"/>
    </location>
</feature>
<dbReference type="Pfam" id="PF02472">
    <property type="entry name" value="ExbD"/>
    <property type="match status" value="1"/>
</dbReference>
<dbReference type="RefSeq" id="WP_092999186.1">
    <property type="nucleotide sequence ID" value="NZ_FMWD01000016.1"/>
</dbReference>
<evidence type="ECO:0000313" key="9">
    <source>
        <dbReference type="EMBL" id="SCZ67763.1"/>
    </source>
</evidence>
<dbReference type="OrthoDB" id="9793581at2"/>
<protein>
    <submittedName>
        <fullName evidence="9">Biopolymer transport protein ExbD</fullName>
    </submittedName>
</protein>
<keyword evidence="10" id="KW-1185">Reference proteome</keyword>
<accession>A0A1G5R121</accession>
<reference evidence="9 10" key="1">
    <citation type="submission" date="2016-10" db="EMBL/GenBank/DDBJ databases">
        <authorList>
            <person name="de Groot N.N."/>
        </authorList>
    </citation>
    <scope>NUCLEOTIDE SEQUENCE [LARGE SCALE GENOMIC DNA]</scope>
    <source>
        <strain evidence="9 10">HLD2</strain>
    </source>
</reference>
<evidence type="ECO:0000256" key="6">
    <source>
        <dbReference type="ARBA" id="ARBA00023136"/>
    </source>
</evidence>